<dbReference type="Proteomes" id="UP000664815">
    <property type="component" value="Unassembled WGS sequence"/>
</dbReference>
<protein>
    <submittedName>
        <fullName evidence="1">Uncharacterized protein</fullName>
    </submittedName>
</protein>
<evidence type="ECO:0000313" key="1">
    <source>
        <dbReference type="EMBL" id="MBN8799639.1"/>
    </source>
</evidence>
<gene>
    <name evidence="1" type="ORF">J0H45_09825</name>
</gene>
<accession>A0A9D8KWJ4</accession>
<name>A0A9D8KWJ4_9GAMM</name>
<proteinExistence type="predicted"/>
<organism evidence="1 2">
    <name type="scientific">Stenotrophomonas nitritireducens</name>
    <dbReference type="NCBI Taxonomy" id="83617"/>
    <lineage>
        <taxon>Bacteria</taxon>
        <taxon>Pseudomonadati</taxon>
        <taxon>Pseudomonadota</taxon>
        <taxon>Gammaproteobacteria</taxon>
        <taxon>Lysobacterales</taxon>
        <taxon>Lysobacteraceae</taxon>
        <taxon>Stenotrophomonas</taxon>
    </lineage>
</organism>
<reference evidence="1" key="1">
    <citation type="submission" date="2021-02" db="EMBL/GenBank/DDBJ databases">
        <title>Thiocyanate and organic carbon inputs drive convergent selection for specific autotrophic Afipia and Thiobacillus strains within complex microbiomes.</title>
        <authorList>
            <person name="Huddy R.J."/>
            <person name="Sachdeva R."/>
            <person name="Kadzinga F."/>
            <person name="Kantor R.S."/>
            <person name="Harrison S.T.L."/>
            <person name="Banfield J.F."/>
        </authorList>
    </citation>
    <scope>NUCLEOTIDE SEQUENCE</scope>
    <source>
        <strain evidence="1">SCN18_10_11_15_R1_P_69_7</strain>
    </source>
</reference>
<dbReference type="AlphaFoldDB" id="A0A9D8KWJ4"/>
<sequence>MMFSVGTLANVDQMAVVSLIERRFGWYSTQYTFLRNGTSTRRSFDGDSYFTDVFDLTGTWVSSGARPAVGDEYEIKFNDIKFPAASTDWQVLNSARGFTVYETPSNNSNQFLVQIRRVGTTDVLASAYLYS</sequence>
<dbReference type="EMBL" id="JAFKMG010000914">
    <property type="protein sequence ID" value="MBN8799639.1"/>
    <property type="molecule type" value="Genomic_DNA"/>
</dbReference>
<comment type="caution">
    <text evidence="1">The sequence shown here is derived from an EMBL/GenBank/DDBJ whole genome shotgun (WGS) entry which is preliminary data.</text>
</comment>
<evidence type="ECO:0000313" key="2">
    <source>
        <dbReference type="Proteomes" id="UP000664815"/>
    </source>
</evidence>